<comment type="subcellular location">
    <subcellularLocation>
        <location evidence="4">Cytoplasm</location>
    </subcellularLocation>
</comment>
<protein>
    <recommendedName>
        <fullName evidence="4 5">Phosphopentomutase</fullName>
        <ecNumber evidence="4 5">5.4.2.7</ecNumber>
    </recommendedName>
    <alternativeName>
        <fullName evidence="4">Phosphodeoxyribomutase</fullName>
    </alternativeName>
</protein>
<feature type="binding site" evidence="4">
    <location>
        <position position="358"/>
    </location>
    <ligand>
        <name>Mn(2+)</name>
        <dbReference type="ChEBI" id="CHEBI:29035"/>
        <label>2</label>
    </ligand>
</feature>
<keyword evidence="4 7" id="KW-0413">Isomerase</keyword>
<keyword evidence="4" id="KW-0963">Cytoplasm</keyword>
<evidence type="ECO:0000256" key="2">
    <source>
        <dbReference type="ARBA" id="ARBA00022723"/>
    </source>
</evidence>
<comment type="similarity">
    <text evidence="1 4">Belongs to the phosphopentomutase family.</text>
</comment>
<dbReference type="PIRSF" id="PIRSF001491">
    <property type="entry name" value="Ppentomutase"/>
    <property type="match status" value="1"/>
</dbReference>
<dbReference type="NCBIfam" id="NF003766">
    <property type="entry name" value="PRK05362.1"/>
    <property type="match status" value="1"/>
</dbReference>
<evidence type="ECO:0000256" key="5">
    <source>
        <dbReference type="NCBIfam" id="TIGR01696"/>
    </source>
</evidence>
<comment type="pathway">
    <text evidence="4">Carbohydrate degradation; 2-deoxy-D-ribose 1-phosphate degradation; D-glyceraldehyde 3-phosphate and acetaldehyde from 2-deoxy-alpha-D-ribose 1-phosphate: step 1/2.</text>
</comment>
<proteinExistence type="inferred from homology"/>
<comment type="caution">
    <text evidence="7">The sequence shown here is derived from an EMBL/GenBank/DDBJ whole genome shotgun (WGS) entry which is preliminary data.</text>
</comment>
<feature type="binding site" evidence="4">
    <location>
        <position position="346"/>
    </location>
    <ligand>
        <name>Mn(2+)</name>
        <dbReference type="ChEBI" id="CHEBI:29035"/>
        <label>1</label>
    </ligand>
</feature>
<keyword evidence="2 4" id="KW-0479">Metal-binding</keyword>
<organism evidence="7 8">
    <name type="scientific">Seminibacterium arietis</name>
    <dbReference type="NCBI Taxonomy" id="1173502"/>
    <lineage>
        <taxon>Bacteria</taxon>
        <taxon>Pseudomonadati</taxon>
        <taxon>Pseudomonadota</taxon>
        <taxon>Gammaproteobacteria</taxon>
        <taxon>Pasteurellales</taxon>
        <taxon>Pasteurellaceae</taxon>
        <taxon>Seminibacterium</taxon>
    </lineage>
</organism>
<feature type="binding site" evidence="4">
    <location>
        <position position="10"/>
    </location>
    <ligand>
        <name>Mn(2+)</name>
        <dbReference type="ChEBI" id="CHEBI:29035"/>
        <label>1</label>
    </ligand>
</feature>
<dbReference type="InterPro" id="IPR017850">
    <property type="entry name" value="Alkaline_phosphatase_core_sf"/>
</dbReference>
<evidence type="ECO:0000256" key="3">
    <source>
        <dbReference type="ARBA" id="ARBA00023211"/>
    </source>
</evidence>
<evidence type="ECO:0000313" key="8">
    <source>
        <dbReference type="Proteomes" id="UP001596996"/>
    </source>
</evidence>
<comment type="catalytic activity">
    <reaction evidence="4">
        <text>2-deoxy-alpha-D-ribose 1-phosphate = 2-deoxy-D-ribose 5-phosphate</text>
        <dbReference type="Rhea" id="RHEA:27658"/>
        <dbReference type="ChEBI" id="CHEBI:57259"/>
        <dbReference type="ChEBI" id="CHEBI:62877"/>
        <dbReference type="EC" id="5.4.2.7"/>
    </reaction>
</comment>
<feature type="binding site" evidence="4">
    <location>
        <position position="305"/>
    </location>
    <ligand>
        <name>Mn(2+)</name>
        <dbReference type="ChEBI" id="CHEBI:29035"/>
        <label>2</label>
    </ligand>
</feature>
<dbReference type="SUPFAM" id="SSF53649">
    <property type="entry name" value="Alkaline phosphatase-like"/>
    <property type="match status" value="1"/>
</dbReference>
<dbReference type="HAMAP" id="MF_00740">
    <property type="entry name" value="Phosphopentomut"/>
    <property type="match status" value="1"/>
</dbReference>
<feature type="binding site" evidence="4">
    <location>
        <position position="347"/>
    </location>
    <ligand>
        <name>Mn(2+)</name>
        <dbReference type="ChEBI" id="CHEBI:29035"/>
        <label>1</label>
    </ligand>
</feature>
<dbReference type="RefSeq" id="WP_380820153.1">
    <property type="nucleotide sequence ID" value="NZ_JBHTJN010000009.1"/>
</dbReference>
<dbReference type="GO" id="GO:0008973">
    <property type="term" value="F:phosphopentomutase activity"/>
    <property type="evidence" value="ECO:0007669"/>
    <property type="project" value="UniProtKB-EC"/>
</dbReference>
<gene>
    <name evidence="4" type="primary">deoB</name>
    <name evidence="7" type="ORF">ACFQ02_05190</name>
</gene>
<evidence type="ECO:0000259" key="6">
    <source>
        <dbReference type="Pfam" id="PF01676"/>
    </source>
</evidence>
<dbReference type="EC" id="5.4.2.7" evidence="4 5"/>
<dbReference type="InterPro" id="IPR006124">
    <property type="entry name" value="Metalloenzyme"/>
</dbReference>
<keyword evidence="8" id="KW-1185">Reference proteome</keyword>
<dbReference type="Pfam" id="PF01676">
    <property type="entry name" value="Metalloenzyme"/>
    <property type="match status" value="1"/>
</dbReference>
<feature type="binding site" evidence="4">
    <location>
        <position position="310"/>
    </location>
    <ligand>
        <name>Mn(2+)</name>
        <dbReference type="ChEBI" id="CHEBI:29035"/>
        <label>2</label>
    </ligand>
</feature>
<evidence type="ECO:0000313" key="7">
    <source>
        <dbReference type="EMBL" id="MFD0966247.1"/>
    </source>
</evidence>
<dbReference type="Gene3D" id="3.30.70.1250">
    <property type="entry name" value="Phosphopentomutase"/>
    <property type="match status" value="1"/>
</dbReference>
<comment type="cofactor">
    <cofactor evidence="4">
        <name>Mn(2+)</name>
        <dbReference type="ChEBI" id="CHEBI:29035"/>
    </cofactor>
    <text evidence="4">Binds 2 manganese ions.</text>
</comment>
<dbReference type="CDD" id="cd16009">
    <property type="entry name" value="PPM"/>
    <property type="match status" value="1"/>
</dbReference>
<dbReference type="PANTHER" id="PTHR21110:SF0">
    <property type="entry name" value="PHOSPHOPENTOMUTASE"/>
    <property type="match status" value="1"/>
</dbReference>
<name>A0ABW3IA28_9PAST</name>
<keyword evidence="3 4" id="KW-0464">Manganese</keyword>
<dbReference type="Gene3D" id="3.40.720.10">
    <property type="entry name" value="Alkaline Phosphatase, subunit A"/>
    <property type="match status" value="1"/>
</dbReference>
<evidence type="ECO:0000256" key="4">
    <source>
        <dbReference type="HAMAP-Rule" id="MF_00740"/>
    </source>
</evidence>
<comment type="catalytic activity">
    <reaction evidence="4">
        <text>alpha-D-ribose 1-phosphate = D-ribose 5-phosphate</text>
        <dbReference type="Rhea" id="RHEA:18793"/>
        <dbReference type="ChEBI" id="CHEBI:57720"/>
        <dbReference type="ChEBI" id="CHEBI:78346"/>
        <dbReference type="EC" id="5.4.2.7"/>
    </reaction>
</comment>
<feature type="domain" description="Metalloenzyme" evidence="6">
    <location>
        <begin position="2"/>
        <end position="397"/>
    </location>
</feature>
<reference evidence="8" key="1">
    <citation type="journal article" date="2019" name="Int. J. Syst. Evol. Microbiol.">
        <title>The Global Catalogue of Microorganisms (GCM) 10K type strain sequencing project: providing services to taxonomists for standard genome sequencing and annotation.</title>
        <authorList>
            <consortium name="The Broad Institute Genomics Platform"/>
            <consortium name="The Broad Institute Genome Sequencing Center for Infectious Disease"/>
            <person name="Wu L."/>
            <person name="Ma J."/>
        </authorList>
    </citation>
    <scope>NUCLEOTIDE SEQUENCE [LARGE SCALE GENOMIC DNA]</scope>
    <source>
        <strain evidence="8">CCUG 61707</strain>
    </source>
</reference>
<dbReference type="EMBL" id="JBHTJN010000009">
    <property type="protein sequence ID" value="MFD0966247.1"/>
    <property type="molecule type" value="Genomic_DNA"/>
</dbReference>
<dbReference type="Proteomes" id="UP001596996">
    <property type="component" value="Unassembled WGS sequence"/>
</dbReference>
<dbReference type="InterPro" id="IPR024052">
    <property type="entry name" value="Phosphopentomutase_DeoB_cap_sf"/>
</dbReference>
<dbReference type="NCBIfam" id="TIGR01696">
    <property type="entry name" value="deoB"/>
    <property type="match status" value="1"/>
</dbReference>
<accession>A0ABW3IA28</accession>
<dbReference type="PANTHER" id="PTHR21110">
    <property type="entry name" value="PHOSPHOPENTOMUTASE"/>
    <property type="match status" value="1"/>
</dbReference>
<dbReference type="SUPFAM" id="SSF143856">
    <property type="entry name" value="DeoB insert domain-like"/>
    <property type="match status" value="1"/>
</dbReference>
<evidence type="ECO:0000256" key="1">
    <source>
        <dbReference type="ARBA" id="ARBA00010373"/>
    </source>
</evidence>
<comment type="function">
    <text evidence="4">Isomerase that catalyzes the conversion of deoxy-ribose 1-phosphate (dRib-1-P) and ribose 1-phosphate (Rib-1-P) to deoxy-ribose 5-phosphate (dRib-5-P) and ribose 5-phosphate (Rib-5-P), respectively.</text>
</comment>
<dbReference type="InterPro" id="IPR010045">
    <property type="entry name" value="DeoB"/>
</dbReference>
<sequence length="409" mass="45003">MKRVFIMMLDSFGIGASEDAEKFGDKGSNTLGHIAQQCAEGKANAKGREGALCLPNLEKLGLGLATQQSSGELPVGFDPNPKLIGGYAYAKEISSGKDTPSGHWEIAGVPVLFDWGYFPQHENSFPEELLNRIVKRSGIPGYLGNCHSSGTVILDKLGEEHMKTGKPIFYTSADSVFQIACHEETYGLEKLYQLCQIVREELADYNIGRVIARPFVGPKAGEFSRTGNRKDYAVEPPAKTVLQKLVEEKQGEVVSIGKIADIYAHTGITQKVKATGIEALFDSTLVEIKRAGENTIVFTNFVNFDSDFGHRRDVAGYAGALEYFDKRIPELLELVTDDDIVIFTADHGCDPTWTGTDHTREHIPVLIYGANVPKQFLGKRETFADIGQTIAEYFGLSEMDYGKSIIKFN</sequence>